<dbReference type="PROSITE" id="PS51257">
    <property type="entry name" value="PROKAR_LIPOPROTEIN"/>
    <property type="match status" value="1"/>
</dbReference>
<dbReference type="EMBL" id="BAAATZ010000009">
    <property type="protein sequence ID" value="GAA2726419.1"/>
    <property type="molecule type" value="Genomic_DNA"/>
</dbReference>
<evidence type="ECO:0000313" key="4">
    <source>
        <dbReference type="Proteomes" id="UP001501842"/>
    </source>
</evidence>
<keyword evidence="4" id="KW-1185">Reference proteome</keyword>
<evidence type="ECO:0000256" key="1">
    <source>
        <dbReference type="SAM" id="MobiDB-lite"/>
    </source>
</evidence>
<dbReference type="RefSeq" id="WP_344450862.1">
    <property type="nucleotide sequence ID" value="NZ_BAAATZ010000009.1"/>
</dbReference>
<gene>
    <name evidence="3" type="ORF">GCM10010439_28890</name>
</gene>
<feature type="signal peptide" evidence="2">
    <location>
        <begin position="1"/>
        <end position="17"/>
    </location>
</feature>
<dbReference type="Gene3D" id="2.60.40.420">
    <property type="entry name" value="Cupredoxins - blue copper proteins"/>
    <property type="match status" value="1"/>
</dbReference>
<dbReference type="Proteomes" id="UP001501842">
    <property type="component" value="Unassembled WGS sequence"/>
</dbReference>
<reference evidence="4" key="1">
    <citation type="journal article" date="2019" name="Int. J. Syst. Evol. Microbiol.">
        <title>The Global Catalogue of Microorganisms (GCM) 10K type strain sequencing project: providing services to taxonomists for standard genome sequencing and annotation.</title>
        <authorList>
            <consortium name="The Broad Institute Genomics Platform"/>
            <consortium name="The Broad Institute Genome Sequencing Center for Infectious Disease"/>
            <person name="Wu L."/>
            <person name="Ma J."/>
        </authorList>
    </citation>
    <scope>NUCLEOTIDE SEQUENCE [LARGE SCALE GENOMIC DNA]</scope>
    <source>
        <strain evidence="4">JCM 8201</strain>
    </source>
</reference>
<feature type="chain" id="PRO_5045359162" description="EfeO-type cupredoxin-like domain-containing protein" evidence="2">
    <location>
        <begin position="18"/>
        <end position="145"/>
    </location>
</feature>
<organism evidence="3 4">
    <name type="scientific">Actinocorallia aurantiaca</name>
    <dbReference type="NCBI Taxonomy" id="46204"/>
    <lineage>
        <taxon>Bacteria</taxon>
        <taxon>Bacillati</taxon>
        <taxon>Actinomycetota</taxon>
        <taxon>Actinomycetes</taxon>
        <taxon>Streptosporangiales</taxon>
        <taxon>Thermomonosporaceae</taxon>
        <taxon>Actinocorallia</taxon>
    </lineage>
</organism>
<keyword evidence="2" id="KW-0732">Signal</keyword>
<evidence type="ECO:0008006" key="5">
    <source>
        <dbReference type="Google" id="ProtNLM"/>
    </source>
</evidence>
<accession>A0ABP6GMK8</accession>
<dbReference type="SUPFAM" id="SSF49503">
    <property type="entry name" value="Cupredoxins"/>
    <property type="match status" value="1"/>
</dbReference>
<evidence type="ECO:0000313" key="3">
    <source>
        <dbReference type="EMBL" id="GAA2726419.1"/>
    </source>
</evidence>
<comment type="caution">
    <text evidence="3">The sequence shown here is derived from an EMBL/GenBank/DDBJ whole genome shotgun (WGS) entry which is preliminary data.</text>
</comment>
<name>A0ABP6GMK8_9ACTN</name>
<evidence type="ECO:0000256" key="2">
    <source>
        <dbReference type="SAM" id="SignalP"/>
    </source>
</evidence>
<sequence>MSRVRFLVPVLALSLFAAGCGGGEEEPTASATASSEATASPEATAEATESAAPGEPAFDGTLVKVDINGSKVAPRPSTHKVAKGDKVRIEVTSDKADELHVHGYDKTADLKAGQTAVVEFTADQSGRFEVETHDSGLLLFNLEVS</sequence>
<dbReference type="InterPro" id="IPR008972">
    <property type="entry name" value="Cupredoxin"/>
</dbReference>
<proteinExistence type="predicted"/>
<feature type="region of interest" description="Disordered" evidence="1">
    <location>
        <begin position="22"/>
        <end position="59"/>
    </location>
</feature>
<protein>
    <recommendedName>
        <fullName evidence="5">EfeO-type cupredoxin-like domain-containing protein</fullName>
    </recommendedName>
</protein>
<feature type="compositionally biased region" description="Low complexity" evidence="1">
    <location>
        <begin position="28"/>
        <end position="57"/>
    </location>
</feature>